<dbReference type="SUPFAM" id="SSF52087">
    <property type="entry name" value="CRAL/TRIO domain"/>
    <property type="match status" value="1"/>
</dbReference>
<reference evidence="2" key="1">
    <citation type="submission" date="2022-01" db="EMBL/GenBank/DDBJ databases">
        <authorList>
            <person name="King R."/>
        </authorList>
    </citation>
    <scope>NUCLEOTIDE SEQUENCE</scope>
</reference>
<sequence>MSANIRVLSPELQLIAKQELHEESSQIPQMLEQFREWIKKSTHLNSRLDDQVIVPISKSQPDGPVIEIIRPGSYDAEKFHIEEILRAFMLINDLMLIENDNLAVVGSLSIIDLKNVTLGHLLQMQPSIIKKMTMLSQEGSPIRQKGIHYVNTPPGFEKVFNIFVSFMNEKMKKRVFVHGNDMESLFKSGIPKDILPKEYGGECESIDYIVQHWEQKIKDNYERLVEDVKLYKVDERKRIGKTKNPESLFGIDGTFRKLEID</sequence>
<dbReference type="PANTHER" id="PTHR10174">
    <property type="entry name" value="ALPHA-TOCOPHEROL TRANSFER PROTEIN-RELATED"/>
    <property type="match status" value="1"/>
</dbReference>
<dbReference type="Proteomes" id="UP001153620">
    <property type="component" value="Chromosome 3"/>
</dbReference>
<proteinExistence type="predicted"/>
<dbReference type="OrthoDB" id="6682367at2759"/>
<dbReference type="PRINTS" id="PR00180">
    <property type="entry name" value="CRETINALDHBP"/>
</dbReference>
<name>A0A9N9WXD1_9DIPT</name>
<feature type="domain" description="CRAL-TRIO" evidence="1">
    <location>
        <begin position="41"/>
        <end position="207"/>
    </location>
</feature>
<reference evidence="2" key="2">
    <citation type="submission" date="2022-10" db="EMBL/GenBank/DDBJ databases">
        <authorList>
            <consortium name="ENA_rothamsted_submissions"/>
            <consortium name="culmorum"/>
            <person name="King R."/>
        </authorList>
    </citation>
    <scope>NUCLEOTIDE SEQUENCE</scope>
</reference>
<dbReference type="CDD" id="cd00170">
    <property type="entry name" value="SEC14"/>
    <property type="match status" value="1"/>
</dbReference>
<dbReference type="SUPFAM" id="SSF46938">
    <property type="entry name" value="CRAL/TRIO N-terminal domain"/>
    <property type="match status" value="1"/>
</dbReference>
<keyword evidence="3" id="KW-1185">Reference proteome</keyword>
<dbReference type="AlphaFoldDB" id="A0A9N9WXD1"/>
<evidence type="ECO:0000259" key="1">
    <source>
        <dbReference type="PROSITE" id="PS50191"/>
    </source>
</evidence>
<dbReference type="PANTHER" id="PTHR10174:SF216">
    <property type="entry name" value="CRAL-TRIO DOMAIN-CONTAINING PROTEIN-RELATED"/>
    <property type="match status" value="1"/>
</dbReference>
<accession>A0A9N9WXD1</accession>
<dbReference type="GO" id="GO:0016020">
    <property type="term" value="C:membrane"/>
    <property type="evidence" value="ECO:0007669"/>
    <property type="project" value="TreeGrafter"/>
</dbReference>
<dbReference type="SMART" id="SM00516">
    <property type="entry name" value="SEC14"/>
    <property type="match status" value="1"/>
</dbReference>
<dbReference type="Pfam" id="PF00650">
    <property type="entry name" value="CRAL_TRIO"/>
    <property type="match status" value="1"/>
</dbReference>
<dbReference type="Gene3D" id="1.20.5.1200">
    <property type="entry name" value="Alpha-tocopherol transfer"/>
    <property type="match status" value="1"/>
</dbReference>
<evidence type="ECO:0000313" key="2">
    <source>
        <dbReference type="EMBL" id="CAG9809294.1"/>
    </source>
</evidence>
<gene>
    <name evidence="2" type="ORF">CHIRRI_LOCUS12121</name>
</gene>
<dbReference type="EMBL" id="OU895879">
    <property type="protein sequence ID" value="CAG9809294.1"/>
    <property type="molecule type" value="Genomic_DNA"/>
</dbReference>
<protein>
    <recommendedName>
        <fullName evidence="1">CRAL-TRIO domain-containing protein</fullName>
    </recommendedName>
</protein>
<dbReference type="PROSITE" id="PS50191">
    <property type="entry name" value="CRAL_TRIO"/>
    <property type="match status" value="1"/>
</dbReference>
<dbReference type="GO" id="GO:1902936">
    <property type="term" value="F:phosphatidylinositol bisphosphate binding"/>
    <property type="evidence" value="ECO:0007669"/>
    <property type="project" value="TreeGrafter"/>
</dbReference>
<dbReference type="InterPro" id="IPR036865">
    <property type="entry name" value="CRAL-TRIO_dom_sf"/>
</dbReference>
<dbReference type="InterPro" id="IPR036273">
    <property type="entry name" value="CRAL/TRIO_N_dom_sf"/>
</dbReference>
<dbReference type="InterPro" id="IPR001251">
    <property type="entry name" value="CRAL-TRIO_dom"/>
</dbReference>
<dbReference type="Gene3D" id="3.40.525.10">
    <property type="entry name" value="CRAL-TRIO lipid binding domain"/>
    <property type="match status" value="1"/>
</dbReference>
<evidence type="ECO:0000313" key="3">
    <source>
        <dbReference type="Proteomes" id="UP001153620"/>
    </source>
</evidence>
<organism evidence="2 3">
    <name type="scientific">Chironomus riparius</name>
    <dbReference type="NCBI Taxonomy" id="315576"/>
    <lineage>
        <taxon>Eukaryota</taxon>
        <taxon>Metazoa</taxon>
        <taxon>Ecdysozoa</taxon>
        <taxon>Arthropoda</taxon>
        <taxon>Hexapoda</taxon>
        <taxon>Insecta</taxon>
        <taxon>Pterygota</taxon>
        <taxon>Neoptera</taxon>
        <taxon>Endopterygota</taxon>
        <taxon>Diptera</taxon>
        <taxon>Nematocera</taxon>
        <taxon>Chironomoidea</taxon>
        <taxon>Chironomidae</taxon>
        <taxon>Chironominae</taxon>
        <taxon>Chironomus</taxon>
    </lineage>
</organism>